<feature type="transmembrane region" description="Helical" evidence="7">
    <location>
        <begin position="89"/>
        <end position="108"/>
    </location>
</feature>
<dbReference type="PROSITE" id="PS51846">
    <property type="entry name" value="CNNM"/>
    <property type="match status" value="1"/>
</dbReference>
<gene>
    <name evidence="10" type="ORF">METZ01_LOCUS26605</name>
</gene>
<dbReference type="InterPro" id="IPR036318">
    <property type="entry name" value="FAD-bd_PCMH-like_sf"/>
</dbReference>
<keyword evidence="6 7" id="KW-0472">Membrane</keyword>
<evidence type="ECO:0000313" key="10">
    <source>
        <dbReference type="EMBL" id="SUZ73751.1"/>
    </source>
</evidence>
<keyword evidence="4 7" id="KW-1133">Transmembrane helix</keyword>
<evidence type="ECO:0000256" key="7">
    <source>
        <dbReference type="SAM" id="Phobius"/>
    </source>
</evidence>
<sequence>MIWLLSGAAVVSILTSALCSASETATFAIGTSQLRTMEEEGFRGANALAELTTRGNQTRAAVVFLNTLSNTLAVGIMVLLGYGIWDTSGGWWGLLTGSLAVLILGQGIPRLLASRHPTRFALAAAPAVLTGVKGLAAVTKPVRKLVGVGRANGPDVPTQEERDVRELAQLGQEEGLVGEDEHLLIERAFRLDELTAWDVMTPRVDIFAWKDSLTLEEIIGELKSVPYSRVPVYKDTTDDISGILYVREAYAHYVDGRTTMMLSQLARDPLFVPGSLPLNQLLHQFQARRMHMGIIADEFGGTDGLATLEDILEELVGEIVDETDVDEEMLIRISKTQVLAPGGIDVREINYAFNVALPQLGQRSLNGFILEELGYVPEQGETVERAGVKIEILTASDTQVLTTRLTKLGLADREEPE</sequence>
<evidence type="ECO:0000256" key="6">
    <source>
        <dbReference type="ARBA" id="ARBA00023136"/>
    </source>
</evidence>
<dbReference type="InterPro" id="IPR016169">
    <property type="entry name" value="FAD-bd_PCMH_sub2"/>
</dbReference>
<dbReference type="FunFam" id="3.10.580.10:FF:000002">
    <property type="entry name" value="Magnesium/cobalt efflux protein CorC"/>
    <property type="match status" value="1"/>
</dbReference>
<dbReference type="Pfam" id="PF01595">
    <property type="entry name" value="CNNM"/>
    <property type="match status" value="1"/>
</dbReference>
<dbReference type="InterPro" id="IPR046342">
    <property type="entry name" value="CBS_dom_sf"/>
</dbReference>
<dbReference type="Pfam" id="PF03471">
    <property type="entry name" value="CorC_HlyC"/>
    <property type="match status" value="1"/>
</dbReference>
<dbReference type="EMBL" id="UINC01001189">
    <property type="protein sequence ID" value="SUZ73751.1"/>
    <property type="molecule type" value="Genomic_DNA"/>
</dbReference>
<dbReference type="PANTHER" id="PTHR22777:SF17">
    <property type="entry name" value="UPF0053 PROTEIN SLL0260"/>
    <property type="match status" value="1"/>
</dbReference>
<dbReference type="Gene3D" id="3.30.465.10">
    <property type="match status" value="1"/>
</dbReference>
<feature type="transmembrane region" description="Helical" evidence="7">
    <location>
        <begin position="120"/>
        <end position="138"/>
    </location>
</feature>
<name>A0A381Q328_9ZZZZ</name>
<dbReference type="InterPro" id="IPR000644">
    <property type="entry name" value="CBS_dom"/>
</dbReference>
<dbReference type="GO" id="GO:0050660">
    <property type="term" value="F:flavin adenine dinucleotide binding"/>
    <property type="evidence" value="ECO:0007669"/>
    <property type="project" value="InterPro"/>
</dbReference>
<evidence type="ECO:0000259" key="9">
    <source>
        <dbReference type="PROSITE" id="PS51846"/>
    </source>
</evidence>
<keyword evidence="3" id="KW-0677">Repeat</keyword>
<reference evidence="10" key="1">
    <citation type="submission" date="2018-05" db="EMBL/GenBank/DDBJ databases">
        <authorList>
            <person name="Lanie J.A."/>
            <person name="Ng W.-L."/>
            <person name="Kazmierczak K.M."/>
            <person name="Andrzejewski T.M."/>
            <person name="Davidsen T.M."/>
            <person name="Wayne K.J."/>
            <person name="Tettelin H."/>
            <person name="Glass J.I."/>
            <person name="Rusch D."/>
            <person name="Podicherti R."/>
            <person name="Tsui H.-C.T."/>
            <person name="Winkler M.E."/>
        </authorList>
    </citation>
    <scope>NUCLEOTIDE SEQUENCE</scope>
</reference>
<proteinExistence type="predicted"/>
<protein>
    <recommendedName>
        <fullName evidence="11">CBS domain-containing protein</fullName>
    </recommendedName>
</protein>
<keyword evidence="5" id="KW-0129">CBS domain</keyword>
<dbReference type="GO" id="GO:0005886">
    <property type="term" value="C:plasma membrane"/>
    <property type="evidence" value="ECO:0007669"/>
    <property type="project" value="TreeGrafter"/>
</dbReference>
<evidence type="ECO:0000256" key="4">
    <source>
        <dbReference type="ARBA" id="ARBA00022989"/>
    </source>
</evidence>
<dbReference type="Gene3D" id="3.10.580.10">
    <property type="entry name" value="CBS-domain"/>
    <property type="match status" value="1"/>
</dbReference>
<organism evidence="10">
    <name type="scientific">marine metagenome</name>
    <dbReference type="NCBI Taxonomy" id="408172"/>
    <lineage>
        <taxon>unclassified sequences</taxon>
        <taxon>metagenomes</taxon>
        <taxon>ecological metagenomes</taxon>
    </lineage>
</organism>
<evidence type="ECO:0000256" key="2">
    <source>
        <dbReference type="ARBA" id="ARBA00022692"/>
    </source>
</evidence>
<feature type="domain" description="CBS" evidence="8">
    <location>
        <begin position="265"/>
        <end position="322"/>
    </location>
</feature>
<feature type="transmembrane region" description="Helical" evidence="7">
    <location>
        <begin position="60"/>
        <end position="82"/>
    </location>
</feature>
<dbReference type="SUPFAM" id="SSF56176">
    <property type="entry name" value="FAD-binding/transporter-associated domain-like"/>
    <property type="match status" value="1"/>
</dbReference>
<evidence type="ECO:0000259" key="8">
    <source>
        <dbReference type="PROSITE" id="PS51371"/>
    </source>
</evidence>
<accession>A0A381Q328</accession>
<evidence type="ECO:0000256" key="1">
    <source>
        <dbReference type="ARBA" id="ARBA00004141"/>
    </source>
</evidence>
<evidence type="ECO:0000256" key="5">
    <source>
        <dbReference type="ARBA" id="ARBA00023122"/>
    </source>
</evidence>
<dbReference type="InterPro" id="IPR044751">
    <property type="entry name" value="Ion_transp-like_CBS"/>
</dbReference>
<dbReference type="SMART" id="SM01091">
    <property type="entry name" value="CorC_HlyC"/>
    <property type="match status" value="1"/>
</dbReference>
<dbReference type="PROSITE" id="PS51371">
    <property type="entry name" value="CBS"/>
    <property type="match status" value="1"/>
</dbReference>
<dbReference type="AlphaFoldDB" id="A0A381Q328"/>
<dbReference type="SUPFAM" id="SSF54631">
    <property type="entry name" value="CBS-domain pair"/>
    <property type="match status" value="1"/>
</dbReference>
<keyword evidence="2 7" id="KW-0812">Transmembrane</keyword>
<evidence type="ECO:0008006" key="11">
    <source>
        <dbReference type="Google" id="ProtNLM"/>
    </source>
</evidence>
<dbReference type="InterPro" id="IPR002550">
    <property type="entry name" value="CNNM"/>
</dbReference>
<dbReference type="PANTHER" id="PTHR22777">
    <property type="entry name" value="HEMOLYSIN-RELATED"/>
    <property type="match status" value="1"/>
</dbReference>
<evidence type="ECO:0000256" key="3">
    <source>
        <dbReference type="ARBA" id="ARBA00022737"/>
    </source>
</evidence>
<dbReference type="InterPro" id="IPR005170">
    <property type="entry name" value="Transptr-assoc_dom"/>
</dbReference>
<comment type="subcellular location">
    <subcellularLocation>
        <location evidence="1">Membrane</location>
        <topology evidence="1">Multi-pass membrane protein</topology>
    </subcellularLocation>
</comment>
<feature type="domain" description="CNNM transmembrane" evidence="9">
    <location>
        <begin position="1"/>
        <end position="181"/>
    </location>
</feature>
<dbReference type="CDD" id="cd04590">
    <property type="entry name" value="CBS_pair_CorC_HlyC_assoc"/>
    <property type="match status" value="1"/>
</dbReference>